<dbReference type="AlphaFoldDB" id="A0A9W8VGK4"/>
<keyword evidence="6" id="KW-0999">Mitochondrion inner membrane</keyword>
<keyword evidence="5" id="KW-0677">Repeat</keyword>
<evidence type="ECO:0000256" key="2">
    <source>
        <dbReference type="ARBA" id="ARBA00006375"/>
    </source>
</evidence>
<feature type="transmembrane region" description="Helical" evidence="11">
    <location>
        <begin position="78"/>
        <end position="95"/>
    </location>
</feature>
<feature type="transmembrane region" description="Helical" evidence="11">
    <location>
        <begin position="197"/>
        <end position="218"/>
    </location>
</feature>
<evidence type="ECO:0000256" key="8">
    <source>
        <dbReference type="ARBA" id="ARBA00023136"/>
    </source>
</evidence>
<dbReference type="SUPFAM" id="SSF103506">
    <property type="entry name" value="Mitochondrial carrier"/>
    <property type="match status" value="1"/>
</dbReference>
<evidence type="ECO:0000256" key="11">
    <source>
        <dbReference type="SAM" id="Phobius"/>
    </source>
</evidence>
<dbReference type="Pfam" id="PF00153">
    <property type="entry name" value="Mito_carr"/>
    <property type="match status" value="3"/>
</dbReference>
<evidence type="ECO:0000256" key="6">
    <source>
        <dbReference type="ARBA" id="ARBA00022792"/>
    </source>
</evidence>
<dbReference type="GO" id="GO:0016020">
    <property type="term" value="C:membrane"/>
    <property type="evidence" value="ECO:0007669"/>
    <property type="project" value="UniProtKB-SubCell"/>
</dbReference>
<sequence length="328" mass="35959">MSSQQALNALGHAVSGSVGTAISTASLYPLDLVTTRLKAQRKTSGSSGDYDGVVSAFKGITANEGGIKALYSGLGTDVAKSVVDSFLFFGFYNYLRRRDRKPKIFEELLVGAIAGGCARLLTTPISNVVTRKQMLGSDQSLREILAEIRKESGLLGLWSGYSATLMLTLNPSITFFVNRRLAARIIPALEEEDVPVAWIAFLIAATSKATATALTYPFQTGKTRLQMAGGSIDLADTDEEKAQKTPKSKHILRRIVDFLDQSIFGVIVRIISNEGVKALYAGLQGELLKSFFSHGLTMLTKGVIHRFVIRVWFMILLPHLRQRRLRMK</sequence>
<evidence type="ECO:0000313" key="12">
    <source>
        <dbReference type="EMBL" id="KAJ4264741.1"/>
    </source>
</evidence>
<dbReference type="PANTHER" id="PTHR45939">
    <property type="entry name" value="PEROXISOMAL MEMBRANE PROTEIN PMP34-RELATED"/>
    <property type="match status" value="1"/>
</dbReference>
<evidence type="ECO:0008006" key="14">
    <source>
        <dbReference type="Google" id="ProtNLM"/>
    </source>
</evidence>
<dbReference type="PANTHER" id="PTHR45939:SF2">
    <property type="entry name" value="CARRIER PROTEIN, PUTATIVE (AFU_ORTHOLOGUE AFUA_2G13870)-RELATED"/>
    <property type="match status" value="1"/>
</dbReference>
<comment type="caution">
    <text evidence="12">The sequence shown here is derived from an EMBL/GenBank/DDBJ whole genome shotgun (WGS) entry which is preliminary data.</text>
</comment>
<dbReference type="OrthoDB" id="18574at2759"/>
<dbReference type="Gene3D" id="1.50.40.10">
    <property type="entry name" value="Mitochondrial carrier domain"/>
    <property type="match status" value="1"/>
</dbReference>
<organism evidence="12 13">
    <name type="scientific">Fusarium torreyae</name>
    <dbReference type="NCBI Taxonomy" id="1237075"/>
    <lineage>
        <taxon>Eukaryota</taxon>
        <taxon>Fungi</taxon>
        <taxon>Dikarya</taxon>
        <taxon>Ascomycota</taxon>
        <taxon>Pezizomycotina</taxon>
        <taxon>Sordariomycetes</taxon>
        <taxon>Hypocreomycetidae</taxon>
        <taxon>Hypocreales</taxon>
        <taxon>Nectriaceae</taxon>
        <taxon>Fusarium</taxon>
    </lineage>
</organism>
<keyword evidence="3 10" id="KW-0813">Transport</keyword>
<evidence type="ECO:0000256" key="10">
    <source>
        <dbReference type="RuleBase" id="RU000488"/>
    </source>
</evidence>
<evidence type="ECO:0000256" key="5">
    <source>
        <dbReference type="ARBA" id="ARBA00022737"/>
    </source>
</evidence>
<dbReference type="InterPro" id="IPR018108">
    <property type="entry name" value="MCP_transmembrane"/>
</dbReference>
<comment type="subcellular location">
    <subcellularLocation>
        <location evidence="1">Membrane</location>
        <topology evidence="1">Multi-pass membrane protein</topology>
    </subcellularLocation>
</comment>
<keyword evidence="13" id="KW-1185">Reference proteome</keyword>
<evidence type="ECO:0000256" key="3">
    <source>
        <dbReference type="ARBA" id="ARBA00022448"/>
    </source>
</evidence>
<dbReference type="GO" id="GO:0015217">
    <property type="term" value="F:ADP transmembrane transporter activity"/>
    <property type="evidence" value="ECO:0007669"/>
    <property type="project" value="TreeGrafter"/>
</dbReference>
<dbReference type="InterPro" id="IPR023395">
    <property type="entry name" value="MCP_dom_sf"/>
</dbReference>
<reference evidence="12" key="1">
    <citation type="submission" date="2022-09" db="EMBL/GenBank/DDBJ databases">
        <title>Fusarium specimens isolated from Avocado Roots.</title>
        <authorList>
            <person name="Stajich J."/>
            <person name="Roper C."/>
            <person name="Heimlech-Rivalta G."/>
        </authorList>
    </citation>
    <scope>NUCLEOTIDE SEQUENCE</scope>
    <source>
        <strain evidence="12">CF00136</strain>
    </source>
</reference>
<evidence type="ECO:0000313" key="13">
    <source>
        <dbReference type="Proteomes" id="UP001152049"/>
    </source>
</evidence>
<name>A0A9W8VGK4_9HYPO</name>
<accession>A0A9W8VGK4</accession>
<dbReference type="EMBL" id="JAOQAZ010000007">
    <property type="protein sequence ID" value="KAJ4264741.1"/>
    <property type="molecule type" value="Genomic_DNA"/>
</dbReference>
<keyword evidence="7 11" id="KW-1133">Transmembrane helix</keyword>
<gene>
    <name evidence="12" type="ORF">NW762_004984</name>
</gene>
<evidence type="ECO:0000256" key="7">
    <source>
        <dbReference type="ARBA" id="ARBA00022989"/>
    </source>
</evidence>
<feature type="repeat" description="Solcar" evidence="9">
    <location>
        <begin position="7"/>
        <end position="98"/>
    </location>
</feature>
<keyword evidence="6" id="KW-0496">Mitochondrion</keyword>
<keyword evidence="8 9" id="KW-0472">Membrane</keyword>
<protein>
    <recommendedName>
        <fullName evidence="14">Peroxisomal adenine nucleotide transporter 1</fullName>
    </recommendedName>
</protein>
<evidence type="ECO:0000256" key="1">
    <source>
        <dbReference type="ARBA" id="ARBA00004141"/>
    </source>
</evidence>
<feature type="repeat" description="Solcar" evidence="9">
    <location>
        <begin position="102"/>
        <end position="185"/>
    </location>
</feature>
<comment type="similarity">
    <text evidence="2 10">Belongs to the mitochondrial carrier (TC 2.A.29) family.</text>
</comment>
<evidence type="ECO:0000256" key="4">
    <source>
        <dbReference type="ARBA" id="ARBA00022692"/>
    </source>
</evidence>
<dbReference type="PROSITE" id="PS50920">
    <property type="entry name" value="SOLCAR"/>
    <property type="match status" value="3"/>
</dbReference>
<keyword evidence="4 9" id="KW-0812">Transmembrane</keyword>
<dbReference type="InterPro" id="IPR052217">
    <property type="entry name" value="Mito/Peroxisomal_Carrier"/>
</dbReference>
<proteinExistence type="inferred from homology"/>
<feature type="repeat" description="Solcar" evidence="9">
    <location>
        <begin position="199"/>
        <end position="307"/>
    </location>
</feature>
<feature type="transmembrane region" description="Helical" evidence="11">
    <location>
        <begin position="154"/>
        <end position="177"/>
    </location>
</feature>
<dbReference type="Proteomes" id="UP001152049">
    <property type="component" value="Unassembled WGS sequence"/>
</dbReference>
<evidence type="ECO:0000256" key="9">
    <source>
        <dbReference type="PROSITE-ProRule" id="PRU00282"/>
    </source>
</evidence>